<organism evidence="2 3">
    <name type="scientific">Phialemonium thermophilum</name>
    <dbReference type="NCBI Taxonomy" id="223376"/>
    <lineage>
        <taxon>Eukaryota</taxon>
        <taxon>Fungi</taxon>
        <taxon>Dikarya</taxon>
        <taxon>Ascomycota</taxon>
        <taxon>Pezizomycotina</taxon>
        <taxon>Sordariomycetes</taxon>
        <taxon>Sordariomycetidae</taxon>
        <taxon>Cephalothecales</taxon>
        <taxon>Cephalothecaceae</taxon>
        <taxon>Phialemonium</taxon>
    </lineage>
</organism>
<reference evidence="2 3" key="1">
    <citation type="journal article" date="2024" name="Commun. Biol.">
        <title>Comparative genomic analysis of thermophilic fungi reveals convergent evolutionary adaptations and gene losses.</title>
        <authorList>
            <person name="Steindorff A.S."/>
            <person name="Aguilar-Pontes M.V."/>
            <person name="Robinson A.J."/>
            <person name="Andreopoulos B."/>
            <person name="LaButti K."/>
            <person name="Kuo A."/>
            <person name="Mondo S."/>
            <person name="Riley R."/>
            <person name="Otillar R."/>
            <person name="Haridas S."/>
            <person name="Lipzen A."/>
            <person name="Grimwood J."/>
            <person name="Schmutz J."/>
            <person name="Clum A."/>
            <person name="Reid I.D."/>
            <person name="Moisan M.C."/>
            <person name="Butler G."/>
            <person name="Nguyen T.T.M."/>
            <person name="Dewar K."/>
            <person name="Conant G."/>
            <person name="Drula E."/>
            <person name="Henrissat B."/>
            <person name="Hansel C."/>
            <person name="Singer S."/>
            <person name="Hutchinson M.I."/>
            <person name="de Vries R.P."/>
            <person name="Natvig D.O."/>
            <person name="Powell A.J."/>
            <person name="Tsang A."/>
            <person name="Grigoriev I.V."/>
        </authorList>
    </citation>
    <scope>NUCLEOTIDE SEQUENCE [LARGE SCALE GENOMIC DNA]</scope>
    <source>
        <strain evidence="2 3">ATCC 24622</strain>
    </source>
</reference>
<keyword evidence="1" id="KW-1133">Transmembrane helix</keyword>
<feature type="transmembrane region" description="Helical" evidence="1">
    <location>
        <begin position="27"/>
        <end position="46"/>
    </location>
</feature>
<keyword evidence="1" id="KW-0812">Transmembrane</keyword>
<sequence length="101" mass="10697">MGQNLSDMNVVDTSKDVLSPTDRFADILLGIFWAGALYACGIIFCARLRAGNCLAGCHVISDEIAAPRLGEVQGVAVVEYPGGAHSETAIRPSRKRKAGVH</sequence>
<name>A0ABR3WYH6_9PEZI</name>
<evidence type="ECO:0000313" key="3">
    <source>
        <dbReference type="Proteomes" id="UP001586593"/>
    </source>
</evidence>
<protein>
    <submittedName>
        <fullName evidence="2">Uncharacterized protein</fullName>
    </submittedName>
</protein>
<keyword evidence="1" id="KW-0472">Membrane</keyword>
<proteinExistence type="predicted"/>
<comment type="caution">
    <text evidence="2">The sequence shown here is derived from an EMBL/GenBank/DDBJ whole genome shotgun (WGS) entry which is preliminary data.</text>
</comment>
<keyword evidence="3" id="KW-1185">Reference proteome</keyword>
<evidence type="ECO:0000256" key="1">
    <source>
        <dbReference type="SAM" id="Phobius"/>
    </source>
</evidence>
<evidence type="ECO:0000313" key="2">
    <source>
        <dbReference type="EMBL" id="KAL1868440.1"/>
    </source>
</evidence>
<dbReference type="EMBL" id="JAZHXJ010000215">
    <property type="protein sequence ID" value="KAL1868440.1"/>
    <property type="molecule type" value="Genomic_DNA"/>
</dbReference>
<gene>
    <name evidence="2" type="ORF">VTK73DRAFT_3648</name>
</gene>
<dbReference type="Proteomes" id="UP001586593">
    <property type="component" value="Unassembled WGS sequence"/>
</dbReference>
<accession>A0ABR3WYH6</accession>